<dbReference type="InterPro" id="IPR036514">
    <property type="entry name" value="SGNH_hydro_sf"/>
</dbReference>
<dbReference type="CDD" id="cd01832">
    <property type="entry name" value="SGNH_hydrolase_like_1"/>
    <property type="match status" value="1"/>
</dbReference>
<dbReference type="AlphaFoldDB" id="R7ZQ95"/>
<feature type="domain" description="SGNH hydrolase-type esterase" evidence="1">
    <location>
        <begin position="69"/>
        <end position="250"/>
    </location>
</feature>
<dbReference type="PATRIC" id="fig|1288963.3.peg.3406"/>
<evidence type="ECO:0000313" key="2">
    <source>
        <dbReference type="EMBL" id="EON76285.1"/>
    </source>
</evidence>
<proteinExistence type="predicted"/>
<dbReference type="InterPro" id="IPR013830">
    <property type="entry name" value="SGNH_hydro"/>
</dbReference>
<dbReference type="EMBL" id="AQHR01000088">
    <property type="protein sequence ID" value="EON76285.1"/>
    <property type="molecule type" value="Genomic_DNA"/>
</dbReference>
<dbReference type="Gene3D" id="3.40.50.1110">
    <property type="entry name" value="SGNH hydrolase"/>
    <property type="match status" value="1"/>
</dbReference>
<organism evidence="2 3">
    <name type="scientific">Lunatimonas lonarensis</name>
    <dbReference type="NCBI Taxonomy" id="1232681"/>
    <lineage>
        <taxon>Bacteria</taxon>
        <taxon>Pseudomonadati</taxon>
        <taxon>Bacteroidota</taxon>
        <taxon>Cytophagia</taxon>
        <taxon>Cytophagales</taxon>
        <taxon>Cyclobacteriaceae</taxon>
    </lineage>
</organism>
<keyword evidence="3" id="KW-1185">Reference proteome</keyword>
<dbReference type="Pfam" id="PF13472">
    <property type="entry name" value="Lipase_GDSL_2"/>
    <property type="match status" value="1"/>
</dbReference>
<dbReference type="STRING" id="1232681.ADIS_3413"/>
<comment type="caution">
    <text evidence="2">The sequence shown here is derived from an EMBL/GenBank/DDBJ whole genome shotgun (WGS) entry which is preliminary data.</text>
</comment>
<dbReference type="GO" id="GO:0016788">
    <property type="term" value="F:hydrolase activity, acting on ester bonds"/>
    <property type="evidence" value="ECO:0007669"/>
    <property type="project" value="UniProtKB-ARBA"/>
</dbReference>
<dbReference type="SUPFAM" id="SSF52266">
    <property type="entry name" value="SGNH hydrolase"/>
    <property type="match status" value="1"/>
</dbReference>
<dbReference type="OrthoDB" id="158267at2"/>
<evidence type="ECO:0000313" key="3">
    <source>
        <dbReference type="Proteomes" id="UP000013909"/>
    </source>
</evidence>
<dbReference type="Proteomes" id="UP000013909">
    <property type="component" value="Unassembled WGS sequence"/>
</dbReference>
<sequence>MDGFGYPTMSSFFLKEIIHPLKTVVLLSLLVFLWISCSDGRLSIMEDTPIHPSQKRSLPFRTGPISYLALGDSYTIGQGVAPSQNFPSLLTSKLKKREIEINPPLIIATTGWTTQDLLKGIREADLDNKQFDLVTLLIGVNNQYRGQSLDDYGKDFTELLEKSLRLVGSEKERVIVISIPDWGVTPYATSLGRDKTKIALEIDLFNEKKNSLTEALGVRYLDITTEYRSLGHMEQYLAGDDLHPSEKVYDRWSEMLLEIILNEMNLR</sequence>
<evidence type="ECO:0000259" key="1">
    <source>
        <dbReference type="Pfam" id="PF13472"/>
    </source>
</evidence>
<gene>
    <name evidence="2" type="ORF">ADIS_3413</name>
</gene>
<name>R7ZQ95_9BACT</name>
<reference evidence="2 3" key="1">
    <citation type="submission" date="2013-02" db="EMBL/GenBank/DDBJ databases">
        <title>A novel strain isolated from Lonar lake, Maharashtra, India.</title>
        <authorList>
            <person name="Singh A."/>
        </authorList>
    </citation>
    <scope>NUCLEOTIDE SEQUENCE [LARGE SCALE GENOMIC DNA]</scope>
    <source>
        <strain evidence="2 3">AK24</strain>
    </source>
</reference>
<dbReference type="RefSeq" id="WP_010855546.1">
    <property type="nucleotide sequence ID" value="NZ_AQHR01000088.1"/>
</dbReference>
<accession>R7ZQ95</accession>
<protein>
    <recommendedName>
        <fullName evidence="1">SGNH hydrolase-type esterase domain-containing protein</fullName>
    </recommendedName>
</protein>